<dbReference type="AlphaFoldDB" id="A0A178WAE1"/>
<evidence type="ECO:0000313" key="3">
    <source>
        <dbReference type="EMBL" id="CAD5315452.1"/>
    </source>
</evidence>
<organism evidence="4 6">
    <name type="scientific">Arabidopsis thaliana</name>
    <name type="common">Mouse-ear cress</name>
    <dbReference type="NCBI Taxonomy" id="3702"/>
    <lineage>
        <taxon>Eukaryota</taxon>
        <taxon>Viridiplantae</taxon>
        <taxon>Streptophyta</taxon>
        <taxon>Embryophyta</taxon>
        <taxon>Tracheophyta</taxon>
        <taxon>Spermatophyta</taxon>
        <taxon>Magnoliopsida</taxon>
        <taxon>eudicotyledons</taxon>
        <taxon>Gunneridae</taxon>
        <taxon>Pentapetalae</taxon>
        <taxon>rosids</taxon>
        <taxon>malvids</taxon>
        <taxon>Brassicales</taxon>
        <taxon>Brassicaceae</taxon>
        <taxon>Camelineae</taxon>
        <taxon>Arabidopsis</taxon>
    </lineage>
</organism>
<dbReference type="OrthoDB" id="1112197at2759"/>
<reference evidence="5 7" key="3">
    <citation type="submission" date="2019-11" db="EMBL/GenBank/DDBJ databases">
        <authorList>
            <person name="Jiao W.-B."/>
            <person name="Schneeberger K."/>
        </authorList>
    </citation>
    <scope>NUCLEOTIDE SEQUENCE [LARGE SCALE GENOMIC DNA]</scope>
    <source>
        <strain evidence="7">cv. An-1</strain>
        <strain evidence="8">cv. C24</strain>
    </source>
</reference>
<dbReference type="Proteomes" id="UP000516314">
    <property type="component" value="Chromosome 1"/>
</dbReference>
<proteinExistence type="predicted"/>
<dbReference type="EMBL" id="LUHQ01000001">
    <property type="protein sequence ID" value="OAP15409.1"/>
    <property type="molecule type" value="Genomic_DNA"/>
</dbReference>
<reference evidence="6" key="1">
    <citation type="journal article" date="2016" name="Proc. Natl. Acad. Sci. U.S.A.">
        <title>Chromosome-level assembly of Arabidopsis thaliana Ler reveals the extent of translocation and inversion polymorphisms.</title>
        <authorList>
            <person name="Zapata L."/>
            <person name="Ding J."/>
            <person name="Willing E.M."/>
            <person name="Hartwig B."/>
            <person name="Bezdan D."/>
            <person name="Jiao W.B."/>
            <person name="Patel V."/>
            <person name="Velikkakam James G."/>
            <person name="Koornneef M."/>
            <person name="Ossowski S."/>
            <person name="Schneeberger K."/>
        </authorList>
    </citation>
    <scope>NUCLEOTIDE SEQUENCE [LARGE SCALE GENOMIC DNA]</scope>
    <source>
        <strain evidence="6">cv. Landsberg erecta</strain>
    </source>
</reference>
<keyword evidence="1" id="KW-0812">Transmembrane</keyword>
<protein>
    <submittedName>
        <fullName evidence="3">(thale cress) hypothetical protein</fullName>
    </submittedName>
</protein>
<dbReference type="EMBL" id="CACRSJ010000104">
    <property type="protein sequence ID" value="VYS49003.1"/>
    <property type="molecule type" value="Genomic_DNA"/>
</dbReference>
<accession>A0A5S9WLI8</accession>
<dbReference type="Proteomes" id="UP000078284">
    <property type="component" value="Chromosome 1"/>
</dbReference>
<evidence type="ECO:0000313" key="4">
    <source>
        <dbReference type="EMBL" id="OAP15409.1"/>
    </source>
</evidence>
<accession>A0A178WAE1</accession>
<reference evidence="3 9" key="4">
    <citation type="submission" date="2020-09" db="EMBL/GenBank/DDBJ databases">
        <authorList>
            <person name="Ashkenazy H."/>
        </authorList>
    </citation>
    <scope>NUCLEOTIDE SEQUENCE [LARGE SCALE GENOMIC DNA]</scope>
    <source>
        <strain evidence="9">cv. Cdm-0</strain>
    </source>
</reference>
<dbReference type="Proteomes" id="UP000426265">
    <property type="component" value="Unassembled WGS sequence"/>
</dbReference>
<evidence type="ECO:0000313" key="2">
    <source>
        <dbReference type="EMBL" id="CAA0292367.1"/>
    </source>
</evidence>
<dbReference type="ExpressionAtlas" id="A0A178WAE1">
    <property type="expression patterns" value="baseline and differential"/>
</dbReference>
<dbReference type="Proteomes" id="UP000434276">
    <property type="component" value="Unassembled WGS sequence"/>
</dbReference>
<evidence type="ECO:0000256" key="1">
    <source>
        <dbReference type="SAM" id="Phobius"/>
    </source>
</evidence>
<keyword evidence="1" id="KW-1133">Transmembrane helix</keyword>
<keyword evidence="1" id="KW-0472">Membrane</keyword>
<gene>
    <name evidence="4" type="ordered locus">AXX17_At1g48000</name>
    <name evidence="5" type="ORF">AN1_LOCUS4483</name>
    <name evidence="3" type="ORF">AT9943_LOCUS3822</name>
    <name evidence="2" type="ORF">C24_LOCUS4370</name>
</gene>
<name>A0A178WAE1_ARATH</name>
<dbReference type="EMBL" id="CACSHJ010000087">
    <property type="protein sequence ID" value="CAA0292367.1"/>
    <property type="molecule type" value="Genomic_DNA"/>
</dbReference>
<dbReference type="EMBL" id="LR881466">
    <property type="protein sequence ID" value="CAD5315452.1"/>
    <property type="molecule type" value="Genomic_DNA"/>
</dbReference>
<sequence>MEPVVNVVIAVSACVIFALIVIGCVSYRKKEPLSQARDLETGVTGTKDGGLVVLTGNDATTAVVAAAVTTDDYNGCCCGGGGDGGGDGGGCGGCGGCGG</sequence>
<evidence type="ECO:0000313" key="8">
    <source>
        <dbReference type="Proteomes" id="UP000434276"/>
    </source>
</evidence>
<evidence type="ECO:0000313" key="6">
    <source>
        <dbReference type="Proteomes" id="UP000078284"/>
    </source>
</evidence>
<feature type="transmembrane region" description="Helical" evidence="1">
    <location>
        <begin position="6"/>
        <end position="27"/>
    </location>
</feature>
<evidence type="ECO:0000313" key="9">
    <source>
        <dbReference type="Proteomes" id="UP000516314"/>
    </source>
</evidence>
<evidence type="ECO:0000313" key="7">
    <source>
        <dbReference type="Proteomes" id="UP000426265"/>
    </source>
</evidence>
<reference evidence="4" key="2">
    <citation type="submission" date="2016-03" db="EMBL/GenBank/DDBJ databases">
        <title>Full-length assembly of Arabidopsis thaliana Ler reveals the complement of translocations and inversions.</title>
        <authorList>
            <person name="Zapata L."/>
            <person name="Schneeberger K."/>
            <person name="Ossowski S."/>
        </authorList>
    </citation>
    <scope>NUCLEOTIDE SEQUENCE [LARGE SCALE GENOMIC DNA]</scope>
    <source>
        <tissue evidence="4">Leaf</tissue>
    </source>
</reference>
<evidence type="ECO:0000313" key="5">
    <source>
        <dbReference type="EMBL" id="VYS49003.1"/>
    </source>
</evidence>